<keyword evidence="2" id="KW-1185">Reference proteome</keyword>
<accession>A0ABX3YEU0</accession>
<dbReference type="InterPro" id="IPR016024">
    <property type="entry name" value="ARM-type_fold"/>
</dbReference>
<dbReference type="Gene3D" id="1.25.10.10">
    <property type="entry name" value="Leucine-rich Repeat Variant"/>
    <property type="match status" value="1"/>
</dbReference>
<organism evidence="1 2">
    <name type="scientific">Streptomyces pharetrae CZA14</name>
    <dbReference type="NCBI Taxonomy" id="1144883"/>
    <lineage>
        <taxon>Bacteria</taxon>
        <taxon>Bacillati</taxon>
        <taxon>Actinomycetota</taxon>
        <taxon>Actinomycetes</taxon>
        <taxon>Kitasatosporales</taxon>
        <taxon>Streptomycetaceae</taxon>
        <taxon>Streptomyces</taxon>
    </lineage>
</organism>
<protein>
    <recommendedName>
        <fullName evidence="3">PBS lyase</fullName>
    </recommendedName>
</protein>
<dbReference type="InterPro" id="IPR011989">
    <property type="entry name" value="ARM-like"/>
</dbReference>
<reference evidence="1 2" key="1">
    <citation type="submission" date="2016-12" db="EMBL/GenBank/DDBJ databases">
        <title>Genome Mining:The Detection of Biosynthetic Gene Clusters to Aid in the Expression of Curamycin A produced by Streptomyces sp. strain CZA14.</title>
        <authorList>
            <person name="Durrell K.A."/>
            <person name="Kirby B.M."/>
            <person name="Khan W."/>
            <person name="Mthethwa T."/>
            <person name="Le Roes-Hill M."/>
        </authorList>
    </citation>
    <scope>NUCLEOTIDE SEQUENCE [LARGE SCALE GENOMIC DNA]</scope>
    <source>
        <strain evidence="1 2">CZA14</strain>
    </source>
</reference>
<evidence type="ECO:0000313" key="2">
    <source>
        <dbReference type="Proteomes" id="UP000194266"/>
    </source>
</evidence>
<name>A0ABX3YEU0_9ACTN</name>
<gene>
    <name evidence="1" type="ORF">OQI_27410</name>
</gene>
<comment type="caution">
    <text evidence="1">The sequence shown here is derived from an EMBL/GenBank/DDBJ whole genome shotgun (WGS) entry which is preliminary data.</text>
</comment>
<sequence length="660" mass="71333">MLDVLDEVPWERLESALESHPPEEMRRALRSLVLKGGAATEEDCYPLFDCCALGTGRVTSVATAALPFVVALARDREMGARLTLVELLTGLAEAAAQAGAERVDADWDDAWRRQRPAFRALLADPVPEVRRQALPLADGVGDLMERWHAETDPTVRLPVLLALGEAAAGCADARTVDLVRGVLDEVLRTGGPVMRVAAVRAWAAFDPQVAVRELDLLVDVFSDRAVRPRFEAVWFVPDIEVPLNREDVLSWLTHRLEHAPRTALAFLTRLIDAAHRSGDAPLCREALDEAWQLLVVHPSTAETLLPLAGALLADADDGVRYRAAHLLAVLGARSAPYADELAALLDDAGEAGFLEGTVGDHARWALTRIGDPRALPGLVERLHAPYQGQYSRAYSMAEPRLPEVEDVLLPLGAHAEVLLPALRELLRTDGVGGALTNCFLQVLTAWGRASAPALPEVVALLGDARHSLHAVRALVAMGPAAASAEPAVRRCTVLDWPGNHQTVAWAAWRLGGDRDAALRLIGEAMLAEAPHGYGPVELLGDFGPAAAPYADRVRHVMEHGERYLRSRAAVALWSITGDPGPSAAVLEEYVLPVADGDDSYGFFLDALRALARIGEVTPGAREALLRVRASGRRLASYRDYRAILQDEEIRSAIDDVLALP</sequence>
<evidence type="ECO:0008006" key="3">
    <source>
        <dbReference type="Google" id="ProtNLM"/>
    </source>
</evidence>
<dbReference type="SUPFAM" id="SSF48371">
    <property type="entry name" value="ARM repeat"/>
    <property type="match status" value="1"/>
</dbReference>
<dbReference type="EMBL" id="MRYD01000193">
    <property type="protein sequence ID" value="OSZ57409.1"/>
    <property type="molecule type" value="Genomic_DNA"/>
</dbReference>
<evidence type="ECO:0000313" key="1">
    <source>
        <dbReference type="EMBL" id="OSZ57409.1"/>
    </source>
</evidence>
<proteinExistence type="predicted"/>
<dbReference type="Proteomes" id="UP000194266">
    <property type="component" value="Unassembled WGS sequence"/>
</dbReference>